<dbReference type="PROSITE" id="PS51257">
    <property type="entry name" value="PROKAR_LIPOPROTEIN"/>
    <property type="match status" value="1"/>
</dbReference>
<protein>
    <submittedName>
        <fullName evidence="1">Uncharacterized protein</fullName>
    </submittedName>
</protein>
<name>A0A3M7L8L3_9FLAO</name>
<evidence type="ECO:0000313" key="1">
    <source>
        <dbReference type="EMBL" id="RMZ59088.1"/>
    </source>
</evidence>
<dbReference type="RefSeq" id="WP_122548240.1">
    <property type="nucleotide sequence ID" value="NZ_QWIV01000014.1"/>
</dbReference>
<reference evidence="1 2" key="1">
    <citation type="submission" date="2018-08" db="EMBL/GenBank/DDBJ databases">
        <title>Chryseobacterium nematophagum: a novel matrix digesting pathogen of nematodes.</title>
        <authorList>
            <person name="Page A."/>
            <person name="Roberts M."/>
            <person name="Felix M.-A."/>
            <person name="Weir W."/>
        </authorList>
    </citation>
    <scope>NUCLEOTIDE SEQUENCE [LARGE SCALE GENOMIC DNA]</scope>
    <source>
        <strain evidence="1 2">JUb275</strain>
    </source>
</reference>
<dbReference type="Proteomes" id="UP000267524">
    <property type="component" value="Unassembled WGS sequence"/>
</dbReference>
<organism evidence="1 2">
    <name type="scientific">Chryseobacterium nematophagum</name>
    <dbReference type="NCBI Taxonomy" id="2305228"/>
    <lineage>
        <taxon>Bacteria</taxon>
        <taxon>Pseudomonadati</taxon>
        <taxon>Bacteroidota</taxon>
        <taxon>Flavobacteriia</taxon>
        <taxon>Flavobacteriales</taxon>
        <taxon>Weeksellaceae</taxon>
        <taxon>Chryseobacterium group</taxon>
        <taxon>Chryseobacterium</taxon>
    </lineage>
</organism>
<keyword evidence="2" id="KW-1185">Reference proteome</keyword>
<gene>
    <name evidence="1" type="ORF">D1632_16140</name>
</gene>
<comment type="caution">
    <text evidence="1">The sequence shown here is derived from an EMBL/GenBank/DDBJ whole genome shotgun (WGS) entry which is preliminary data.</text>
</comment>
<proteinExistence type="predicted"/>
<sequence length="160" mass="18168">MSVIRNSNPKTFFTAFLLLTFFSCAQKKETTTNDGANEKIISVSFSNVGGNAGSYRKVKVNQDSLYLEKGTVSSKEHTVWKSAITAKNWRQLTSNFDIKTFNTIKSSESIQALNGIDETFQIKTSKTSHVYVNAYTDTIHYKQLQKFKDQLSQIIPKEYQ</sequence>
<dbReference type="EMBL" id="QWIV01000014">
    <property type="protein sequence ID" value="RMZ59088.1"/>
    <property type="molecule type" value="Genomic_DNA"/>
</dbReference>
<evidence type="ECO:0000313" key="2">
    <source>
        <dbReference type="Proteomes" id="UP000267524"/>
    </source>
</evidence>
<accession>A0A3M7L8L3</accession>
<dbReference type="AlphaFoldDB" id="A0A3M7L8L3"/>